<reference evidence="1" key="1">
    <citation type="submission" date="2021-11" db="EMBL/GenBank/DDBJ databases">
        <title>Fusarium solani-melongenae Genome sequencing and assembly.</title>
        <authorList>
            <person name="Xie S."/>
            <person name="Huang L."/>
            <person name="Zhang X."/>
        </authorList>
    </citation>
    <scope>NUCLEOTIDE SEQUENCE</scope>
    <source>
        <strain evidence="1">CRI 24-3</strain>
    </source>
</reference>
<proteinExistence type="predicted"/>
<evidence type="ECO:0000313" key="2">
    <source>
        <dbReference type="Proteomes" id="UP000830768"/>
    </source>
</evidence>
<dbReference type="Proteomes" id="UP000830768">
    <property type="component" value="Chromosome 2"/>
</dbReference>
<organism evidence="1 2">
    <name type="scientific">Fusarium solani subsp. cucurbitae</name>
    <name type="common">Neocosmosporum cucurbitae</name>
    <dbReference type="NCBI Taxonomy" id="2747967"/>
    <lineage>
        <taxon>Eukaryota</taxon>
        <taxon>Fungi</taxon>
        <taxon>Dikarya</taxon>
        <taxon>Ascomycota</taxon>
        <taxon>Pezizomycotina</taxon>
        <taxon>Sordariomycetes</taxon>
        <taxon>Hypocreomycetidae</taxon>
        <taxon>Hypocreales</taxon>
        <taxon>Nectriaceae</taxon>
        <taxon>Fusarium</taxon>
        <taxon>Fusarium solani species complex</taxon>
    </lineage>
</organism>
<protein>
    <submittedName>
        <fullName evidence="1">Uncharacterized protein</fullName>
    </submittedName>
</protein>
<evidence type="ECO:0000313" key="1">
    <source>
        <dbReference type="EMBL" id="UPK91770.1"/>
    </source>
</evidence>
<accession>A0ACD3YS48</accession>
<sequence length="436" mass="48102">MFSTPTTWDAPISHCFRDIVSKAGFGENKLHKVALGLTEPEAAAVCTCRTRTVGKIHKGHVVLSIDAGGGTTDLAFVKATANTADSLTLEELHPVDGIGVGSAIIDREFAKLIHDRMKRHPDALSKLPQGFPLKASQSDGFQAWKHALGSKDWDRSQNDLLIEVSGLEKSYSNEDLGIKQGRLSFTRQQLESCFDIILKEIKGVIKRALDNFEGNNRLAGIARHVNHIVLSGGLGSSDYVLKELTTYINDLGKKANSCVAGSRVLRTKGNARMVVVEGLLYDRRTEARALREHIARANYGIIVEEPRSRGSAQCSTSPTIRWLVKFGETIQVGKPTTVEITKRLEKSDRGKWAEKIVWLEDESSDQLPTDVQNGWKEGMKELYSVDIETRQDTKSRIFWRRGKKASRNCDFKLTLVVGPSGDCVVEVSGSGIKRSG</sequence>
<gene>
    <name evidence="1" type="ORF">LCI18_002705</name>
</gene>
<dbReference type="EMBL" id="CP090031">
    <property type="protein sequence ID" value="UPK91770.1"/>
    <property type="molecule type" value="Genomic_DNA"/>
</dbReference>
<keyword evidence="2" id="KW-1185">Reference proteome</keyword>
<name>A0ACD3YS48_FUSSC</name>